<dbReference type="Proteomes" id="UP000830671">
    <property type="component" value="Chromosome 6"/>
</dbReference>
<proteinExistence type="predicted"/>
<dbReference type="PANTHER" id="PTHR11474">
    <property type="entry name" value="TYROSINASE FAMILY MEMBER"/>
    <property type="match status" value="1"/>
</dbReference>
<dbReference type="KEGG" id="clup:CLUP02_12699"/>
<evidence type="ECO:0000259" key="4">
    <source>
        <dbReference type="PROSITE" id="PS00498"/>
    </source>
</evidence>
<dbReference type="InterPro" id="IPR008922">
    <property type="entry name" value="Di-copper_centre_dom_sf"/>
</dbReference>
<dbReference type="SUPFAM" id="SSF48056">
    <property type="entry name" value="Di-copper centre-containing domain"/>
    <property type="match status" value="1"/>
</dbReference>
<dbReference type="InterPro" id="IPR050316">
    <property type="entry name" value="Tyrosinase/Hemocyanin"/>
</dbReference>
<dbReference type="GO" id="GO:0016491">
    <property type="term" value="F:oxidoreductase activity"/>
    <property type="evidence" value="ECO:0007669"/>
    <property type="project" value="InterPro"/>
</dbReference>
<keyword evidence="2" id="KW-0186">Copper</keyword>
<dbReference type="Gene3D" id="1.10.1280.10">
    <property type="entry name" value="Di-copper center containing domain from catechol oxidase"/>
    <property type="match status" value="1"/>
</dbReference>
<feature type="domain" description="Tyrosinase copper-binding" evidence="4">
    <location>
        <begin position="275"/>
        <end position="286"/>
    </location>
</feature>
<name>A0A9Q8T2R4_9PEZI</name>
<keyword evidence="1" id="KW-0479">Metal-binding</keyword>
<dbReference type="PROSITE" id="PS00498">
    <property type="entry name" value="TYROSINASE_2"/>
    <property type="match status" value="1"/>
</dbReference>
<dbReference type="EMBL" id="CP019478">
    <property type="protein sequence ID" value="UQC87197.1"/>
    <property type="molecule type" value="Genomic_DNA"/>
</dbReference>
<dbReference type="GeneID" id="73346672"/>
<dbReference type="InterPro" id="IPR002227">
    <property type="entry name" value="Tyrosinase_Cu-bd"/>
</dbReference>
<keyword evidence="6" id="KW-1185">Reference proteome</keyword>
<evidence type="ECO:0000256" key="1">
    <source>
        <dbReference type="ARBA" id="ARBA00022723"/>
    </source>
</evidence>
<keyword evidence="3" id="KW-0732">Signal</keyword>
<dbReference type="Pfam" id="PF00264">
    <property type="entry name" value="Tyrosinase"/>
    <property type="match status" value="1"/>
</dbReference>
<organism evidence="5 6">
    <name type="scientific">Colletotrichum lupini</name>
    <dbReference type="NCBI Taxonomy" id="145971"/>
    <lineage>
        <taxon>Eukaryota</taxon>
        <taxon>Fungi</taxon>
        <taxon>Dikarya</taxon>
        <taxon>Ascomycota</taxon>
        <taxon>Pezizomycotina</taxon>
        <taxon>Sordariomycetes</taxon>
        <taxon>Hypocreomycetidae</taxon>
        <taxon>Glomerellales</taxon>
        <taxon>Glomerellaceae</taxon>
        <taxon>Colletotrichum</taxon>
        <taxon>Colletotrichum acutatum species complex</taxon>
    </lineage>
</organism>
<evidence type="ECO:0000313" key="5">
    <source>
        <dbReference type="EMBL" id="UQC87197.1"/>
    </source>
</evidence>
<dbReference type="AlphaFoldDB" id="A0A9Q8T2R4"/>
<dbReference type="GO" id="GO:0046872">
    <property type="term" value="F:metal ion binding"/>
    <property type="evidence" value="ECO:0007669"/>
    <property type="project" value="UniProtKB-KW"/>
</dbReference>
<dbReference type="PRINTS" id="PR00092">
    <property type="entry name" value="TYROSINASE"/>
</dbReference>
<evidence type="ECO:0000256" key="2">
    <source>
        <dbReference type="ARBA" id="ARBA00023008"/>
    </source>
</evidence>
<evidence type="ECO:0000313" key="6">
    <source>
        <dbReference type="Proteomes" id="UP000830671"/>
    </source>
</evidence>
<reference evidence="5" key="1">
    <citation type="journal article" date="2021" name="Mol. Plant Microbe Interact.">
        <title>Complete Genome Sequence of the Plant-Pathogenic Fungus Colletotrichum lupini.</title>
        <authorList>
            <person name="Baroncelli R."/>
            <person name="Pensec F."/>
            <person name="Da Lio D."/>
            <person name="Boufleur T."/>
            <person name="Vicente I."/>
            <person name="Sarrocco S."/>
            <person name="Picot A."/>
            <person name="Baraldi E."/>
            <person name="Sukno S."/>
            <person name="Thon M."/>
            <person name="Le Floch G."/>
        </authorList>
    </citation>
    <scope>NUCLEOTIDE SEQUENCE</scope>
    <source>
        <strain evidence="5">IMI 504893</strain>
    </source>
</reference>
<dbReference type="PANTHER" id="PTHR11474:SF126">
    <property type="entry name" value="TYROSINASE-LIKE PROTEIN TYR-1-RELATED"/>
    <property type="match status" value="1"/>
</dbReference>
<accession>A0A9Q8T2R4</accession>
<evidence type="ECO:0000256" key="3">
    <source>
        <dbReference type="SAM" id="SignalP"/>
    </source>
</evidence>
<gene>
    <name evidence="5" type="ORF">CLUP02_12699</name>
</gene>
<feature type="chain" id="PRO_5040468517" description="Tyrosinase copper-binding domain-containing protein" evidence="3">
    <location>
        <begin position="25"/>
        <end position="381"/>
    </location>
</feature>
<sequence>MWSLSSLILAAASFAGFQLQGIAAAPTNGTHSGCCRNPLVRHEWRQLSLDQRLDYIRSVKCLMALPSEGNDLWPGAKSRFDDFQGMHIYMTQKGPFLPWHRWMLYLYESELRNKCSYDGALPYWDVSLDNTAETFVNSPVFDNVYGVGGNGPYIEDVSDKDEFPVQKPITIPGRSGGGCIVEGPFANHTVPMGLGLSVTSTPHCLRRDFSLPIITSALSDEVIDKTLAAATFSEFNLAIQGYSMQVSGMTLHAGLHIGIGGAVGDCADMYSSPGDPVFYFIHGALDKVWNDWQRRDWPARKTDIGGPDVIFGYPFNYTTNPAYENITLQYPLSYPNFGKDMIVADMMDIHGGPFCYEASIRRLANINGNILSSRTLLDGIH</sequence>
<protein>
    <recommendedName>
        <fullName evidence="4">Tyrosinase copper-binding domain-containing protein</fullName>
    </recommendedName>
</protein>
<dbReference type="RefSeq" id="XP_049148808.1">
    <property type="nucleotide sequence ID" value="XM_049291662.1"/>
</dbReference>
<feature type="signal peptide" evidence="3">
    <location>
        <begin position="1"/>
        <end position="24"/>
    </location>
</feature>